<dbReference type="GO" id="GO:0005886">
    <property type="term" value="C:plasma membrane"/>
    <property type="evidence" value="ECO:0007669"/>
    <property type="project" value="UniProtKB-SubCell"/>
</dbReference>
<dbReference type="InterPro" id="IPR003593">
    <property type="entry name" value="AAA+_ATPase"/>
</dbReference>
<evidence type="ECO:0000256" key="3">
    <source>
        <dbReference type="ARBA" id="ARBA00022741"/>
    </source>
</evidence>
<sequence>MATTSDNHASHLTPVRRLLRLLGAERRDITYLYVYAALAGVINLSLPLGVQSVIGFVTSGALSTSLIVLIGFIVVGTLLVGGLQIMQLYLVEFIQQRLFARVSLELALRLPRVRTEAMDGTYLPEQVNRMLDLPTLQKGLVILLVDFSAAGLQILLGLILLSFYHPIFIAFGLVLIFILVILLRVTGPNGLDTSLTESKYKYKVVAWLEDVARSQGTFRLAPRRGLVHNRTDDLVTGYLTARKAHFQVLLTQYFGFVAFKVLVTASLLIVGAVLLINKQINIGQFVAAEIVIILVLNAVEKLLVKLDVVYDALTSVDKIGHLLDLPLNPESEVQDRVDTSASNEPKKAASVELRQLNYHYPNGGRAAVQGLNLRLEPGQHLGLAGPDGSGKTSLLRLLAAQLDGYTGVIAYNGTALRDIAPERLARLIADTLPGQELFSGSVLENLTLGQDYLHVEEVAPALAMVNLRDELYALPQGLATEVGPASPLPDSTRQKLVLARALLYKPQLLLLDGLLPAVSPAERYQILDRILDPVHNWTVIVATGDEAVLKRLPHTLRLESGRVISNSV</sequence>
<dbReference type="InterPro" id="IPR011527">
    <property type="entry name" value="ABC1_TM_dom"/>
</dbReference>
<dbReference type="Gene3D" id="3.40.50.300">
    <property type="entry name" value="P-loop containing nucleotide triphosphate hydrolases"/>
    <property type="match status" value="1"/>
</dbReference>
<evidence type="ECO:0000256" key="4">
    <source>
        <dbReference type="ARBA" id="ARBA00022840"/>
    </source>
</evidence>
<dbReference type="Proteomes" id="UP000199029">
    <property type="component" value="Unassembled WGS sequence"/>
</dbReference>
<comment type="subcellular location">
    <subcellularLocation>
        <location evidence="1">Cell membrane</location>
        <topology evidence="1">Multi-pass membrane protein</topology>
    </subcellularLocation>
</comment>
<dbReference type="Pfam" id="PF00005">
    <property type="entry name" value="ABC_tran"/>
    <property type="match status" value="1"/>
</dbReference>
<dbReference type="PANTHER" id="PTHR43394:SF4">
    <property type="entry name" value="TOXIN SECRETION ABC TRANSPORTER ATP-BINDING PROTEIN"/>
    <property type="match status" value="1"/>
</dbReference>
<evidence type="ECO:0000256" key="6">
    <source>
        <dbReference type="ARBA" id="ARBA00023136"/>
    </source>
</evidence>
<dbReference type="PROSITE" id="PS50929">
    <property type="entry name" value="ABC_TM1F"/>
    <property type="match status" value="1"/>
</dbReference>
<accession>A0A1I5T0A4</accession>
<dbReference type="GO" id="GO:0016887">
    <property type="term" value="F:ATP hydrolysis activity"/>
    <property type="evidence" value="ECO:0007669"/>
    <property type="project" value="InterPro"/>
</dbReference>
<keyword evidence="3" id="KW-0547">Nucleotide-binding</keyword>
<dbReference type="Pfam" id="PF00664">
    <property type="entry name" value="ABC_membrane"/>
    <property type="match status" value="1"/>
</dbReference>
<evidence type="ECO:0000259" key="9">
    <source>
        <dbReference type="PROSITE" id="PS50929"/>
    </source>
</evidence>
<feature type="transmembrane region" description="Helical" evidence="7">
    <location>
        <begin position="139"/>
        <end position="161"/>
    </location>
</feature>
<dbReference type="SUPFAM" id="SSF52540">
    <property type="entry name" value="P-loop containing nucleoside triphosphate hydrolases"/>
    <property type="match status" value="1"/>
</dbReference>
<evidence type="ECO:0000313" key="10">
    <source>
        <dbReference type="EMBL" id="SFP76301.1"/>
    </source>
</evidence>
<dbReference type="RefSeq" id="WP_092668196.1">
    <property type="nucleotide sequence ID" value="NZ_FOXS01000001.1"/>
</dbReference>
<gene>
    <name evidence="10" type="ORF">SAMN04515668_0262</name>
</gene>
<dbReference type="AlphaFoldDB" id="A0A1I5T0A4"/>
<organism evidence="10 11">
    <name type="scientific">Hymenobacter arizonensis</name>
    <name type="common">Siccationidurans arizonensis</name>
    <dbReference type="NCBI Taxonomy" id="1227077"/>
    <lineage>
        <taxon>Bacteria</taxon>
        <taxon>Pseudomonadati</taxon>
        <taxon>Bacteroidota</taxon>
        <taxon>Cytophagia</taxon>
        <taxon>Cytophagales</taxon>
        <taxon>Hymenobacteraceae</taxon>
        <taxon>Hymenobacter</taxon>
    </lineage>
</organism>
<feature type="transmembrane region" description="Helical" evidence="7">
    <location>
        <begin position="30"/>
        <end position="54"/>
    </location>
</feature>
<dbReference type="SUPFAM" id="SSF90123">
    <property type="entry name" value="ABC transporter transmembrane region"/>
    <property type="match status" value="1"/>
</dbReference>
<keyword evidence="5 7" id="KW-1133">Transmembrane helix</keyword>
<dbReference type="GO" id="GO:0015421">
    <property type="term" value="F:ABC-type oligopeptide transporter activity"/>
    <property type="evidence" value="ECO:0007669"/>
    <property type="project" value="TreeGrafter"/>
</dbReference>
<evidence type="ECO:0000256" key="1">
    <source>
        <dbReference type="ARBA" id="ARBA00004651"/>
    </source>
</evidence>
<dbReference type="InterPro" id="IPR027417">
    <property type="entry name" value="P-loop_NTPase"/>
</dbReference>
<keyword evidence="2 7" id="KW-0812">Transmembrane</keyword>
<keyword evidence="4" id="KW-0067">ATP-binding</keyword>
<dbReference type="PROSITE" id="PS50893">
    <property type="entry name" value="ABC_TRANSPORTER_2"/>
    <property type="match status" value="1"/>
</dbReference>
<dbReference type="STRING" id="1227077.SAMN04515668_0262"/>
<evidence type="ECO:0000259" key="8">
    <source>
        <dbReference type="PROSITE" id="PS50893"/>
    </source>
</evidence>
<keyword evidence="11" id="KW-1185">Reference proteome</keyword>
<keyword evidence="6 7" id="KW-0472">Membrane</keyword>
<feature type="transmembrane region" description="Helical" evidence="7">
    <location>
        <begin position="66"/>
        <end position="91"/>
    </location>
</feature>
<dbReference type="InterPro" id="IPR039421">
    <property type="entry name" value="Type_1_exporter"/>
</dbReference>
<name>A0A1I5T0A4_HYMAR</name>
<dbReference type="InterPro" id="IPR003439">
    <property type="entry name" value="ABC_transporter-like_ATP-bd"/>
</dbReference>
<protein>
    <submittedName>
        <fullName evidence="10">ABC-type bacteriocin/lantibiotic exporter, contains an N-terminal double-glycine peptidase domain</fullName>
    </submittedName>
</protein>
<feature type="transmembrane region" description="Helical" evidence="7">
    <location>
        <begin position="167"/>
        <end position="185"/>
    </location>
</feature>
<feature type="domain" description="ABC transporter" evidence="8">
    <location>
        <begin position="353"/>
        <end position="568"/>
    </location>
</feature>
<evidence type="ECO:0000256" key="5">
    <source>
        <dbReference type="ARBA" id="ARBA00022989"/>
    </source>
</evidence>
<dbReference type="PANTHER" id="PTHR43394">
    <property type="entry name" value="ATP-DEPENDENT PERMEASE MDL1, MITOCHONDRIAL"/>
    <property type="match status" value="1"/>
</dbReference>
<evidence type="ECO:0000256" key="2">
    <source>
        <dbReference type="ARBA" id="ARBA00022692"/>
    </source>
</evidence>
<dbReference type="Gene3D" id="1.20.1560.10">
    <property type="entry name" value="ABC transporter type 1, transmembrane domain"/>
    <property type="match status" value="1"/>
</dbReference>
<dbReference type="OrthoDB" id="311344at2"/>
<feature type="transmembrane region" description="Helical" evidence="7">
    <location>
        <begin position="253"/>
        <end position="276"/>
    </location>
</feature>
<proteinExistence type="predicted"/>
<reference evidence="11" key="1">
    <citation type="submission" date="2016-10" db="EMBL/GenBank/DDBJ databases">
        <authorList>
            <person name="Varghese N."/>
            <person name="Submissions S."/>
        </authorList>
    </citation>
    <scope>NUCLEOTIDE SEQUENCE [LARGE SCALE GENOMIC DNA]</scope>
    <source>
        <strain evidence="11">OR362-8,ATCC BAA-1266,JCM 13504</strain>
    </source>
</reference>
<dbReference type="EMBL" id="FOXS01000001">
    <property type="protein sequence ID" value="SFP76301.1"/>
    <property type="molecule type" value="Genomic_DNA"/>
</dbReference>
<dbReference type="SMART" id="SM00382">
    <property type="entry name" value="AAA"/>
    <property type="match status" value="1"/>
</dbReference>
<dbReference type="GO" id="GO:0005524">
    <property type="term" value="F:ATP binding"/>
    <property type="evidence" value="ECO:0007669"/>
    <property type="project" value="UniProtKB-KW"/>
</dbReference>
<dbReference type="InterPro" id="IPR036640">
    <property type="entry name" value="ABC1_TM_sf"/>
</dbReference>
<evidence type="ECO:0000313" key="11">
    <source>
        <dbReference type="Proteomes" id="UP000199029"/>
    </source>
</evidence>
<evidence type="ECO:0000256" key="7">
    <source>
        <dbReference type="SAM" id="Phobius"/>
    </source>
</evidence>
<feature type="domain" description="ABC transmembrane type-1" evidence="9">
    <location>
        <begin position="34"/>
        <end position="311"/>
    </location>
</feature>